<feature type="compositionally biased region" description="Low complexity" evidence="4">
    <location>
        <begin position="485"/>
        <end position="498"/>
    </location>
</feature>
<dbReference type="Pfam" id="PF01145">
    <property type="entry name" value="Band_7"/>
    <property type="match status" value="1"/>
</dbReference>
<evidence type="ECO:0000256" key="4">
    <source>
        <dbReference type="SAM" id="MobiDB-lite"/>
    </source>
</evidence>
<dbReference type="Proteomes" id="UP001500851">
    <property type="component" value="Unassembled WGS sequence"/>
</dbReference>
<dbReference type="InterPro" id="IPR001107">
    <property type="entry name" value="Band_7"/>
</dbReference>
<proteinExistence type="inferred from homology"/>
<evidence type="ECO:0000256" key="3">
    <source>
        <dbReference type="ARBA" id="ARBA00023136"/>
    </source>
</evidence>
<evidence type="ECO:0000259" key="6">
    <source>
        <dbReference type="SMART" id="SM00244"/>
    </source>
</evidence>
<feature type="domain" description="Band 7" evidence="6">
    <location>
        <begin position="38"/>
        <end position="207"/>
    </location>
</feature>
<keyword evidence="3 5" id="KW-0472">Membrane</keyword>
<dbReference type="Pfam" id="PF15975">
    <property type="entry name" value="Flot"/>
    <property type="match status" value="1"/>
</dbReference>
<feature type="region of interest" description="Disordered" evidence="4">
    <location>
        <begin position="519"/>
        <end position="568"/>
    </location>
</feature>
<protein>
    <submittedName>
        <fullName evidence="7">Flotillin family protein</fullName>
    </submittedName>
</protein>
<dbReference type="PANTHER" id="PTHR13806">
    <property type="entry name" value="FLOTILLIN-RELATED"/>
    <property type="match status" value="1"/>
</dbReference>
<organism evidence="7 8">
    <name type="scientific">Leucobacter iarius</name>
    <dbReference type="NCBI Taxonomy" id="333963"/>
    <lineage>
        <taxon>Bacteria</taxon>
        <taxon>Bacillati</taxon>
        <taxon>Actinomycetota</taxon>
        <taxon>Actinomycetes</taxon>
        <taxon>Micrococcales</taxon>
        <taxon>Microbacteriaceae</taxon>
        <taxon>Leucobacter</taxon>
    </lineage>
</organism>
<dbReference type="InterPro" id="IPR031905">
    <property type="entry name" value="Flotillin_C"/>
</dbReference>
<keyword evidence="5" id="KW-0812">Transmembrane</keyword>
<sequence>MSFLASPAIIGVFGAVIALVLIALVIIKRYRIAKPDEAIIVTGGKGKEVVDALGNKGRDLSGQKVVTGGGVFVVPFVQKSFTISLRSRRLSITTEAQTTDGITMQAQAVAVVKVGGTQEMIRAAAQRFLSNSDEIDESTQEVLSGSLRSIIGGLTVLQIIRDRAVVAQSVLEAAEEALTKQGLVVDTLQIQEIRDGADYIANIGRPEAAKVRQAADIAETNAYQASQEAKISAEKVLLDRNRELKLRQAEIQAETDKANAQAQAADPLEQAIQQQAIVEQQQITAQKEVALRTEKLNADVRAVAEAEAYRVEALAKAEAAAAVSAAEGRAKAVEREGLASRAARIAASEALEAEGRAEAAALEAKGTAEATAIDARARALETQSQAVLAQELIHLLPEIAAEYSRAIGAIDHMTVVSADGTSKVAGEAMGNIKGLLEMAKDTVGIDLAAMLNGVAGGAAAGAAAGRASRDESAAQPRRAAHARSVEAPAESSGSAASAAGEAGSAASAAGRDARVAGVTEHLGSAAEQTAHASIDSAQNWAAQTGERLAGESGAAQPGTQANGADSQA</sequence>
<comment type="similarity">
    <text evidence="2">Belongs to the band 7/mec-2 family. Flotillin subfamily.</text>
</comment>
<evidence type="ECO:0000256" key="5">
    <source>
        <dbReference type="SAM" id="Phobius"/>
    </source>
</evidence>
<feature type="transmembrane region" description="Helical" evidence="5">
    <location>
        <begin position="6"/>
        <end position="27"/>
    </location>
</feature>
<comment type="subcellular location">
    <subcellularLocation>
        <location evidence="1">Membrane</location>
    </subcellularLocation>
</comment>
<comment type="caution">
    <text evidence="7">The sequence shown here is derived from an EMBL/GenBank/DDBJ whole genome shotgun (WGS) entry which is preliminary data.</text>
</comment>
<evidence type="ECO:0000256" key="1">
    <source>
        <dbReference type="ARBA" id="ARBA00004370"/>
    </source>
</evidence>
<name>A0ABN2L9U2_9MICO</name>
<feature type="compositionally biased region" description="Polar residues" evidence="4">
    <location>
        <begin position="526"/>
        <end position="542"/>
    </location>
</feature>
<reference evidence="7 8" key="1">
    <citation type="journal article" date="2019" name="Int. J. Syst. Evol. Microbiol.">
        <title>The Global Catalogue of Microorganisms (GCM) 10K type strain sequencing project: providing services to taxonomists for standard genome sequencing and annotation.</title>
        <authorList>
            <consortium name="The Broad Institute Genomics Platform"/>
            <consortium name="The Broad Institute Genome Sequencing Center for Infectious Disease"/>
            <person name="Wu L."/>
            <person name="Ma J."/>
        </authorList>
    </citation>
    <scope>NUCLEOTIDE SEQUENCE [LARGE SCALE GENOMIC DNA]</scope>
    <source>
        <strain evidence="7 8">JCM 14736</strain>
    </source>
</reference>
<dbReference type="SUPFAM" id="SSF117892">
    <property type="entry name" value="Band 7/SPFH domain"/>
    <property type="match status" value="1"/>
</dbReference>
<evidence type="ECO:0000256" key="2">
    <source>
        <dbReference type="ARBA" id="ARBA00007161"/>
    </source>
</evidence>
<accession>A0ABN2L9U2</accession>
<gene>
    <name evidence="7" type="ORF">GCM10009768_07600</name>
</gene>
<evidence type="ECO:0000313" key="8">
    <source>
        <dbReference type="Proteomes" id="UP001500851"/>
    </source>
</evidence>
<evidence type="ECO:0000313" key="7">
    <source>
        <dbReference type="EMBL" id="GAA1781111.1"/>
    </source>
</evidence>
<dbReference type="InterPro" id="IPR027705">
    <property type="entry name" value="Flotillin_fam"/>
</dbReference>
<feature type="compositionally biased region" description="Polar residues" evidence="4">
    <location>
        <begin position="557"/>
        <end position="568"/>
    </location>
</feature>
<dbReference type="PANTHER" id="PTHR13806:SF46">
    <property type="entry name" value="FLOTILLIN-1-RELATED"/>
    <property type="match status" value="1"/>
</dbReference>
<dbReference type="InterPro" id="IPR036013">
    <property type="entry name" value="Band_7/SPFH_dom_sf"/>
</dbReference>
<dbReference type="EMBL" id="BAAAOB010000001">
    <property type="protein sequence ID" value="GAA1781111.1"/>
    <property type="molecule type" value="Genomic_DNA"/>
</dbReference>
<keyword evidence="5" id="KW-1133">Transmembrane helix</keyword>
<feature type="region of interest" description="Disordered" evidence="4">
    <location>
        <begin position="467"/>
        <end position="498"/>
    </location>
</feature>
<dbReference type="Gene3D" id="3.30.479.30">
    <property type="entry name" value="Band 7 domain"/>
    <property type="match status" value="1"/>
</dbReference>
<keyword evidence="8" id="KW-1185">Reference proteome</keyword>
<dbReference type="RefSeq" id="WP_344029529.1">
    <property type="nucleotide sequence ID" value="NZ_BAAAOB010000001.1"/>
</dbReference>
<dbReference type="CDD" id="cd03399">
    <property type="entry name" value="SPFH_flotillin"/>
    <property type="match status" value="1"/>
</dbReference>
<dbReference type="SMART" id="SM00244">
    <property type="entry name" value="PHB"/>
    <property type="match status" value="1"/>
</dbReference>